<evidence type="ECO:0000256" key="3">
    <source>
        <dbReference type="ARBA" id="ARBA00022833"/>
    </source>
</evidence>
<dbReference type="Gene3D" id="1.20.58.2190">
    <property type="match status" value="1"/>
</dbReference>
<dbReference type="GO" id="GO:0008270">
    <property type="term" value="F:zinc ion binding"/>
    <property type="evidence" value="ECO:0007669"/>
    <property type="project" value="UniProtKB-KW"/>
</dbReference>
<evidence type="ECO:0000259" key="4">
    <source>
        <dbReference type="PROSITE" id="PS01358"/>
    </source>
</evidence>
<keyword evidence="6" id="KW-1185">Reference proteome</keyword>
<dbReference type="GO" id="GO:0005737">
    <property type="term" value="C:cytoplasm"/>
    <property type="evidence" value="ECO:0007669"/>
    <property type="project" value="TreeGrafter"/>
</dbReference>
<dbReference type="EMBL" id="JAZGQO010000009">
    <property type="protein sequence ID" value="KAK6178473.1"/>
    <property type="molecule type" value="Genomic_DNA"/>
</dbReference>
<protein>
    <recommendedName>
        <fullName evidence="4">RanBP2-type domain-containing protein</fullName>
    </recommendedName>
</protein>
<dbReference type="InterPro" id="IPR036339">
    <property type="entry name" value="PUB-like_dom_sf"/>
</dbReference>
<dbReference type="PANTHER" id="PTHR15326:SF2">
    <property type="entry name" value="PROTEIN TAMOZHENNIC"/>
    <property type="match status" value="1"/>
</dbReference>
<proteinExistence type="predicted"/>
<reference evidence="5 6" key="1">
    <citation type="submission" date="2024-01" db="EMBL/GenBank/DDBJ databases">
        <title>The genome of the rayed Mediterranean limpet Patella caerulea (Linnaeus, 1758).</title>
        <authorList>
            <person name="Anh-Thu Weber A."/>
            <person name="Halstead-Nussloch G."/>
        </authorList>
    </citation>
    <scope>NUCLEOTIDE SEQUENCE [LARGE SCALE GENOMIC DNA]</scope>
    <source>
        <strain evidence="5">AATW-2023a</strain>
        <tissue evidence="5">Whole specimen</tissue>
    </source>
</reference>
<comment type="caution">
    <text evidence="5">The sequence shown here is derived from an EMBL/GenBank/DDBJ whole genome shotgun (WGS) entry which is preliminary data.</text>
</comment>
<keyword evidence="2" id="KW-0863">Zinc-finger</keyword>
<dbReference type="AlphaFoldDB" id="A0AAN8JLZ9"/>
<keyword evidence="1" id="KW-0479">Metal-binding</keyword>
<dbReference type="Pfam" id="PF21388">
    <property type="entry name" value="SPATA2_PUB-like"/>
    <property type="match status" value="1"/>
</dbReference>
<keyword evidence="3" id="KW-0862">Zinc</keyword>
<dbReference type="PROSITE" id="PS01358">
    <property type="entry name" value="ZF_RANBP2_1"/>
    <property type="match status" value="1"/>
</dbReference>
<evidence type="ECO:0000313" key="6">
    <source>
        <dbReference type="Proteomes" id="UP001347796"/>
    </source>
</evidence>
<name>A0AAN8JLZ9_PATCE</name>
<sequence length="541" mass="62905">MTSYRLEKEKRPDENPIGQAHTLYRKCFIHSTDLETDAKTKLAESIYKILRRSQRSQPLKKVFNFPSFKEVIEVTISNGHFELEKSAEAFMELEKYFKLLYLNPWKREFWTLKLYSGFYNTKVKSHLSNPEELFYLIGYKKVSDDQLVLPEHFNRDSILDVCFECLVAAVECATINDMYNEIKHKGGEITDALEWRKTEKRPNEDVLAAKLKAQSLYCGIDNAFYYDPYSSTDEVKPSRKKIDDRDYDQLFVDVNPLKTMTKHIDDTMQNEIPFMDDNFGNKFYSYPEATQDEHMKASLQEVKLKEERSLKKIDNEWEYVNKRHVMPNENHDLDLKSMNLSSLSSKKEDIIFVNGREGRRYNTTGRSHSNIVPYDKIHYQPYESNTIRNSHPSTEKSQLLNNISCLERSDSGSRSQPLRTWEGLGSHDIYEMDGSTYMSNYFDTPMNKQTITGASNECDFKTKTRVSRQWICASCTAENSIENEICHMCHKSKNQGPDLDIPKAGDMKKVCTSCTLENLPSAENCDACHEKLKPCNVQTYV</sequence>
<organism evidence="5 6">
    <name type="scientific">Patella caerulea</name>
    <name type="common">Rayed Mediterranean limpet</name>
    <dbReference type="NCBI Taxonomy" id="87958"/>
    <lineage>
        <taxon>Eukaryota</taxon>
        <taxon>Metazoa</taxon>
        <taxon>Spiralia</taxon>
        <taxon>Lophotrochozoa</taxon>
        <taxon>Mollusca</taxon>
        <taxon>Gastropoda</taxon>
        <taxon>Patellogastropoda</taxon>
        <taxon>Patelloidea</taxon>
        <taxon>Patellidae</taxon>
        <taxon>Patella</taxon>
    </lineage>
</organism>
<evidence type="ECO:0000256" key="1">
    <source>
        <dbReference type="ARBA" id="ARBA00022723"/>
    </source>
</evidence>
<dbReference type="SUPFAM" id="SSF143503">
    <property type="entry name" value="PUG domain-like"/>
    <property type="match status" value="1"/>
</dbReference>
<dbReference type="SMART" id="SM00547">
    <property type="entry name" value="ZnF_RBZ"/>
    <property type="match status" value="2"/>
</dbReference>
<gene>
    <name evidence="5" type="ORF">SNE40_013259</name>
</gene>
<evidence type="ECO:0000313" key="5">
    <source>
        <dbReference type="EMBL" id="KAK6178473.1"/>
    </source>
</evidence>
<dbReference type="InterPro" id="IPR048839">
    <property type="entry name" value="SPATA2_PUB-like"/>
</dbReference>
<dbReference type="PANTHER" id="PTHR15326">
    <property type="entry name" value="SPERMATOGENESIS-ASSOCIATED PROTEIN 2/TAMOZHENNIC"/>
    <property type="match status" value="1"/>
</dbReference>
<accession>A0AAN8JLZ9</accession>
<feature type="domain" description="RanBP2-type" evidence="4">
    <location>
        <begin position="470"/>
        <end position="489"/>
    </location>
</feature>
<evidence type="ECO:0000256" key="2">
    <source>
        <dbReference type="ARBA" id="ARBA00022771"/>
    </source>
</evidence>
<dbReference type="InterPro" id="IPR001876">
    <property type="entry name" value="Znf_RanBP2"/>
</dbReference>
<dbReference type="Proteomes" id="UP001347796">
    <property type="component" value="Unassembled WGS sequence"/>
</dbReference>